<dbReference type="Pfam" id="PF13471">
    <property type="entry name" value="Transglut_core3"/>
    <property type="match status" value="1"/>
</dbReference>
<keyword evidence="3" id="KW-1185">Reference proteome</keyword>
<dbReference type="EMBL" id="BATC01000005">
    <property type="protein sequence ID" value="GAD58270.1"/>
    <property type="molecule type" value="Genomic_DNA"/>
</dbReference>
<organism evidence="2 3">
    <name type="scientific">Brevundimonas abyssalis TAR-001</name>
    <dbReference type="NCBI Taxonomy" id="1391729"/>
    <lineage>
        <taxon>Bacteria</taxon>
        <taxon>Pseudomonadati</taxon>
        <taxon>Pseudomonadota</taxon>
        <taxon>Alphaproteobacteria</taxon>
        <taxon>Caulobacterales</taxon>
        <taxon>Caulobacteraceae</taxon>
        <taxon>Brevundimonas</taxon>
    </lineage>
</organism>
<dbReference type="InterPro" id="IPR053521">
    <property type="entry name" value="McjB-like"/>
</dbReference>
<evidence type="ECO:0000313" key="2">
    <source>
        <dbReference type="EMBL" id="GAD58270.1"/>
    </source>
</evidence>
<name>A0A8E0KK16_9CAUL</name>
<evidence type="ECO:0000259" key="1">
    <source>
        <dbReference type="Pfam" id="PF13471"/>
    </source>
</evidence>
<proteinExistence type="predicted"/>
<dbReference type="AlphaFoldDB" id="A0A8E0KK16"/>
<reference evidence="3" key="1">
    <citation type="journal article" date="2013" name="Genome Announc.">
        <title>Draft Genome Sequence of the Dimorphic Prosthecate Bacterium Brevundimonas abyssalis TAR-001T.</title>
        <authorList>
            <person name="Tsubouchi T."/>
            <person name="Nishi S."/>
            <person name="Usui K."/>
            <person name="Shimane Y."/>
            <person name="Takaki Y."/>
            <person name="Maruyama T."/>
            <person name="Hatada Y."/>
        </authorList>
    </citation>
    <scope>NUCLEOTIDE SEQUENCE [LARGE SCALE GENOMIC DNA]</scope>
    <source>
        <strain evidence="3">TAR-001</strain>
    </source>
</reference>
<evidence type="ECO:0000313" key="3">
    <source>
        <dbReference type="Proteomes" id="UP000016569"/>
    </source>
</evidence>
<comment type="caution">
    <text evidence="2">The sequence shown here is derived from an EMBL/GenBank/DDBJ whole genome shotgun (WGS) entry which is preliminary data.</text>
</comment>
<sequence length="39" mass="4281">MVFGIKLVPFGAHCWVQAGETVLNDTVDNVSEYTPIMVV</sequence>
<protein>
    <recommendedName>
        <fullName evidence="1">Microcin J25-processing protein McjB C-terminal domain-containing protein</fullName>
    </recommendedName>
</protein>
<accession>A0A8E0KK16</accession>
<dbReference type="InterPro" id="IPR032708">
    <property type="entry name" value="McjB_C"/>
</dbReference>
<dbReference type="NCBIfam" id="NF033537">
    <property type="entry name" value="lasso_biosyn_B2"/>
    <property type="match status" value="1"/>
</dbReference>
<dbReference type="Proteomes" id="UP000016569">
    <property type="component" value="Unassembled WGS sequence"/>
</dbReference>
<gene>
    <name evidence="2" type="ORF">MBEBAB_0520</name>
</gene>
<feature type="domain" description="Microcin J25-processing protein McjB C-terminal" evidence="1">
    <location>
        <begin position="1"/>
        <end position="37"/>
    </location>
</feature>